<dbReference type="FunFam" id="1.50.40.10:FF:000090">
    <property type="entry name" value="Folate transporter 1, chloroplastic"/>
    <property type="match status" value="1"/>
</dbReference>
<gene>
    <name evidence="11" type="ORF">Sradi_3134900</name>
</gene>
<comment type="similarity">
    <text evidence="2 9">Belongs to the mitochondrial carrier (TC 2.A.29) family.</text>
</comment>
<evidence type="ECO:0000256" key="1">
    <source>
        <dbReference type="ARBA" id="ARBA00004141"/>
    </source>
</evidence>
<keyword evidence="4 8" id="KW-0812">Transmembrane</keyword>
<evidence type="ECO:0000256" key="4">
    <source>
        <dbReference type="ARBA" id="ARBA00022692"/>
    </source>
</evidence>
<dbReference type="Gene3D" id="1.50.40.10">
    <property type="entry name" value="Mitochondrial carrier domain"/>
    <property type="match status" value="2"/>
</dbReference>
<protein>
    <submittedName>
        <fullName evidence="11">Folate transporter 1, chloroplastic</fullName>
    </submittedName>
</protein>
<evidence type="ECO:0000313" key="11">
    <source>
        <dbReference type="EMBL" id="KAL0378294.1"/>
    </source>
</evidence>
<evidence type="ECO:0000256" key="2">
    <source>
        <dbReference type="ARBA" id="ARBA00006375"/>
    </source>
</evidence>
<dbReference type="EMBL" id="JACGWJ010000013">
    <property type="protein sequence ID" value="KAL0378294.1"/>
    <property type="molecule type" value="Genomic_DNA"/>
</dbReference>
<evidence type="ECO:0000256" key="9">
    <source>
        <dbReference type="RuleBase" id="RU000488"/>
    </source>
</evidence>
<comment type="caution">
    <text evidence="11">The sequence shown here is derived from an EMBL/GenBank/DDBJ whole genome shotgun (WGS) entry which is preliminary data.</text>
</comment>
<dbReference type="FunFam" id="1.50.40.10:FF:000073">
    <property type="entry name" value="folate transporter 1, chloroplastic isoform X1"/>
    <property type="match status" value="1"/>
</dbReference>
<sequence>MAADWQWENAAAGSAAGLATVAFTHPFDVIRTRFQVNDGRLSYLPTYRNTPHALFTIARTEGLRGLYAGFYPAVLGSTISWGLYFYFYSKAKQRYLRSREELSPGLHLASAAEAGGLVCFCTNPIWLVKTRLQLQTPQQARPYSGFHDALRTILKEEGWRALYKGLVPGLFLVTHGAIQFTAYEELRKMAINYRTEANNSSSADNSLDSFDYAMLGASSKLAAILLTYPCQVGPILSSLATSFTMHATPFIQGIPKYMDTWHVMKETARFEGPRGFYKGITANMVKNTPAASITFIVYENVLNMLKLARRRDG</sequence>
<accession>A0AAW2RE14</accession>
<feature type="repeat" description="Solcar" evidence="8">
    <location>
        <begin position="207"/>
        <end position="304"/>
    </location>
</feature>
<dbReference type="InterPro" id="IPR044712">
    <property type="entry name" value="SLC25A32-like"/>
</dbReference>
<evidence type="ECO:0000256" key="7">
    <source>
        <dbReference type="ARBA" id="ARBA00023136"/>
    </source>
</evidence>
<reference evidence="11" key="2">
    <citation type="journal article" date="2024" name="Plant">
        <title>Genomic evolution and insights into agronomic trait innovations of Sesamum species.</title>
        <authorList>
            <person name="Miao H."/>
            <person name="Wang L."/>
            <person name="Qu L."/>
            <person name="Liu H."/>
            <person name="Sun Y."/>
            <person name="Le M."/>
            <person name="Wang Q."/>
            <person name="Wei S."/>
            <person name="Zheng Y."/>
            <person name="Lin W."/>
            <person name="Duan Y."/>
            <person name="Cao H."/>
            <person name="Xiong S."/>
            <person name="Wang X."/>
            <person name="Wei L."/>
            <person name="Li C."/>
            <person name="Ma Q."/>
            <person name="Ju M."/>
            <person name="Zhao R."/>
            <person name="Li G."/>
            <person name="Mu C."/>
            <person name="Tian Q."/>
            <person name="Mei H."/>
            <person name="Zhang T."/>
            <person name="Gao T."/>
            <person name="Zhang H."/>
        </authorList>
    </citation>
    <scope>NUCLEOTIDE SEQUENCE</scope>
    <source>
        <strain evidence="11">G02</strain>
    </source>
</reference>
<proteinExistence type="inferred from homology"/>
<keyword evidence="3 9" id="KW-0813">Transport</keyword>
<name>A0AAW2RE14_SESRA</name>
<feature type="repeat" description="Solcar" evidence="8">
    <location>
        <begin position="4"/>
        <end position="94"/>
    </location>
</feature>
<dbReference type="PROSITE" id="PS50920">
    <property type="entry name" value="SOLCAR"/>
    <property type="match status" value="3"/>
</dbReference>
<keyword evidence="5" id="KW-0677">Repeat</keyword>
<dbReference type="Pfam" id="PF00153">
    <property type="entry name" value="Mito_carr"/>
    <property type="match status" value="3"/>
</dbReference>
<organism evidence="11">
    <name type="scientific">Sesamum radiatum</name>
    <name type="common">Black benniseed</name>
    <dbReference type="NCBI Taxonomy" id="300843"/>
    <lineage>
        <taxon>Eukaryota</taxon>
        <taxon>Viridiplantae</taxon>
        <taxon>Streptophyta</taxon>
        <taxon>Embryophyta</taxon>
        <taxon>Tracheophyta</taxon>
        <taxon>Spermatophyta</taxon>
        <taxon>Magnoliopsida</taxon>
        <taxon>eudicotyledons</taxon>
        <taxon>Gunneridae</taxon>
        <taxon>Pentapetalae</taxon>
        <taxon>asterids</taxon>
        <taxon>lamiids</taxon>
        <taxon>Lamiales</taxon>
        <taxon>Pedaliaceae</taxon>
        <taxon>Sesamum</taxon>
    </lineage>
</organism>
<dbReference type="PANTHER" id="PTHR45683">
    <property type="entry name" value="MITOCHONDRIAL NICOTINAMIDE ADENINE DINUCLEOTIDE TRANSPORTER 1-RELATED-RELATED"/>
    <property type="match status" value="1"/>
</dbReference>
<keyword evidence="6 10" id="KW-1133">Transmembrane helix</keyword>
<evidence type="ECO:0000256" key="5">
    <source>
        <dbReference type="ARBA" id="ARBA00022737"/>
    </source>
</evidence>
<feature type="transmembrane region" description="Helical" evidence="10">
    <location>
        <begin position="69"/>
        <end position="89"/>
    </location>
</feature>
<dbReference type="InterPro" id="IPR023395">
    <property type="entry name" value="MCP_dom_sf"/>
</dbReference>
<reference evidence="11" key="1">
    <citation type="submission" date="2020-06" db="EMBL/GenBank/DDBJ databases">
        <authorList>
            <person name="Li T."/>
            <person name="Hu X."/>
            <person name="Zhang T."/>
            <person name="Song X."/>
            <person name="Zhang H."/>
            <person name="Dai N."/>
            <person name="Sheng W."/>
            <person name="Hou X."/>
            <person name="Wei L."/>
        </authorList>
    </citation>
    <scope>NUCLEOTIDE SEQUENCE</scope>
    <source>
        <strain evidence="11">G02</strain>
        <tissue evidence="11">Leaf</tissue>
    </source>
</reference>
<evidence type="ECO:0000256" key="3">
    <source>
        <dbReference type="ARBA" id="ARBA00022448"/>
    </source>
</evidence>
<dbReference type="GO" id="GO:0006862">
    <property type="term" value="P:nucleotide transport"/>
    <property type="evidence" value="ECO:0007669"/>
    <property type="project" value="InterPro"/>
</dbReference>
<dbReference type="InterPro" id="IPR018108">
    <property type="entry name" value="MCP_transmembrane"/>
</dbReference>
<evidence type="ECO:0000256" key="8">
    <source>
        <dbReference type="PROSITE-ProRule" id="PRU00282"/>
    </source>
</evidence>
<comment type="subcellular location">
    <subcellularLocation>
        <location evidence="1">Membrane</location>
        <topology evidence="1">Multi-pass membrane protein</topology>
    </subcellularLocation>
</comment>
<dbReference type="AlphaFoldDB" id="A0AAW2RE14"/>
<dbReference type="GO" id="GO:0055085">
    <property type="term" value="P:transmembrane transport"/>
    <property type="evidence" value="ECO:0007669"/>
    <property type="project" value="InterPro"/>
</dbReference>
<keyword evidence="7 8" id="KW-0472">Membrane</keyword>
<evidence type="ECO:0000256" key="10">
    <source>
        <dbReference type="SAM" id="Phobius"/>
    </source>
</evidence>
<evidence type="ECO:0000256" key="6">
    <source>
        <dbReference type="ARBA" id="ARBA00022989"/>
    </source>
</evidence>
<dbReference type="SUPFAM" id="SSF103506">
    <property type="entry name" value="Mitochondrial carrier"/>
    <property type="match status" value="1"/>
</dbReference>
<dbReference type="GO" id="GO:0016020">
    <property type="term" value="C:membrane"/>
    <property type="evidence" value="ECO:0007669"/>
    <property type="project" value="UniProtKB-SubCell"/>
</dbReference>
<feature type="repeat" description="Solcar" evidence="8">
    <location>
        <begin position="102"/>
        <end position="189"/>
    </location>
</feature>